<protein>
    <recommendedName>
        <fullName evidence="1">DUF5680 domain-containing protein</fullName>
    </recommendedName>
</protein>
<evidence type="ECO:0000313" key="2">
    <source>
        <dbReference type="EMBL" id="KKU03434.1"/>
    </source>
</evidence>
<dbReference type="InterPro" id="IPR043735">
    <property type="entry name" value="DUF5680"/>
</dbReference>
<sequence>MDLNKLKEFVDKAAAATYAGGGKEEENPPRPGFKELVYIDGDWNYRDSYIGFTRSRGMEVVRYKGTPVWSTSYGGGMIKDKENLAKQTFDFLKKAMQAKDPNIFSARGQSDFREDKYEYKYSQDGNIEEFNGYEEIYYQGELVFFHRIIGGVINY</sequence>
<reference evidence="2 3" key="1">
    <citation type="journal article" date="2015" name="Nature">
        <title>rRNA introns, odd ribosomes, and small enigmatic genomes across a large radiation of phyla.</title>
        <authorList>
            <person name="Brown C.T."/>
            <person name="Hug L.A."/>
            <person name="Thomas B.C."/>
            <person name="Sharon I."/>
            <person name="Castelle C.J."/>
            <person name="Singh A."/>
            <person name="Wilkins M.J."/>
            <person name="Williams K.H."/>
            <person name="Banfield J.F."/>
        </authorList>
    </citation>
    <scope>NUCLEOTIDE SEQUENCE [LARGE SCALE GENOMIC DNA]</scope>
</reference>
<gene>
    <name evidence="2" type="ORF">UX05_C0001G0063</name>
</gene>
<name>A0A0G1M594_9BACT</name>
<feature type="domain" description="DUF5680" evidence="1">
    <location>
        <begin position="47"/>
        <end position="153"/>
    </location>
</feature>
<evidence type="ECO:0000313" key="3">
    <source>
        <dbReference type="Proteomes" id="UP000034264"/>
    </source>
</evidence>
<comment type="caution">
    <text evidence="2">The sequence shown here is derived from an EMBL/GenBank/DDBJ whole genome shotgun (WGS) entry which is preliminary data.</text>
</comment>
<dbReference type="AlphaFoldDB" id="A0A0G1M594"/>
<accession>A0A0G1M594</accession>
<proteinExistence type="predicted"/>
<dbReference type="Proteomes" id="UP000034264">
    <property type="component" value="Unassembled WGS sequence"/>
</dbReference>
<dbReference type="EMBL" id="LCKS01000001">
    <property type="protein sequence ID" value="KKU03434.1"/>
    <property type="molecule type" value="Genomic_DNA"/>
</dbReference>
<organism evidence="2 3">
    <name type="scientific">Candidatus Amesbacteria bacterium GW2011_GWC2_45_19</name>
    <dbReference type="NCBI Taxonomy" id="1618366"/>
    <lineage>
        <taxon>Bacteria</taxon>
        <taxon>Candidatus Amesiibacteriota</taxon>
    </lineage>
</organism>
<evidence type="ECO:0000259" key="1">
    <source>
        <dbReference type="Pfam" id="PF18931"/>
    </source>
</evidence>
<dbReference type="Pfam" id="PF18931">
    <property type="entry name" value="DUF5680"/>
    <property type="match status" value="1"/>
</dbReference>